<evidence type="ECO:0000313" key="2">
    <source>
        <dbReference type="Proteomes" id="UP001219525"/>
    </source>
</evidence>
<keyword evidence="2" id="KW-1185">Reference proteome</keyword>
<name>A0AAD6YID3_9AGAR</name>
<accession>A0AAD6YID3</accession>
<gene>
    <name evidence="1" type="ORF">GGX14DRAFT_558303</name>
</gene>
<organism evidence="1 2">
    <name type="scientific">Mycena pura</name>
    <dbReference type="NCBI Taxonomy" id="153505"/>
    <lineage>
        <taxon>Eukaryota</taxon>
        <taxon>Fungi</taxon>
        <taxon>Dikarya</taxon>
        <taxon>Basidiomycota</taxon>
        <taxon>Agaricomycotina</taxon>
        <taxon>Agaricomycetes</taxon>
        <taxon>Agaricomycetidae</taxon>
        <taxon>Agaricales</taxon>
        <taxon>Marasmiineae</taxon>
        <taxon>Mycenaceae</taxon>
        <taxon>Mycena</taxon>
    </lineage>
</organism>
<protein>
    <submittedName>
        <fullName evidence="1">Uncharacterized protein</fullName>
    </submittedName>
</protein>
<reference evidence="1" key="1">
    <citation type="submission" date="2023-03" db="EMBL/GenBank/DDBJ databases">
        <title>Massive genome expansion in bonnet fungi (Mycena s.s.) driven by repeated elements and novel gene families across ecological guilds.</title>
        <authorList>
            <consortium name="Lawrence Berkeley National Laboratory"/>
            <person name="Harder C.B."/>
            <person name="Miyauchi S."/>
            <person name="Viragh M."/>
            <person name="Kuo A."/>
            <person name="Thoen E."/>
            <person name="Andreopoulos B."/>
            <person name="Lu D."/>
            <person name="Skrede I."/>
            <person name="Drula E."/>
            <person name="Henrissat B."/>
            <person name="Morin E."/>
            <person name="Kohler A."/>
            <person name="Barry K."/>
            <person name="LaButti K."/>
            <person name="Morin E."/>
            <person name="Salamov A."/>
            <person name="Lipzen A."/>
            <person name="Mereny Z."/>
            <person name="Hegedus B."/>
            <person name="Baldrian P."/>
            <person name="Stursova M."/>
            <person name="Weitz H."/>
            <person name="Taylor A."/>
            <person name="Grigoriev I.V."/>
            <person name="Nagy L.G."/>
            <person name="Martin F."/>
            <person name="Kauserud H."/>
        </authorList>
    </citation>
    <scope>NUCLEOTIDE SEQUENCE</scope>
    <source>
        <strain evidence="1">9144</strain>
    </source>
</reference>
<proteinExistence type="predicted"/>
<dbReference type="Proteomes" id="UP001219525">
    <property type="component" value="Unassembled WGS sequence"/>
</dbReference>
<dbReference type="EMBL" id="JARJCW010000007">
    <property type="protein sequence ID" value="KAJ7222210.1"/>
    <property type="molecule type" value="Genomic_DNA"/>
</dbReference>
<evidence type="ECO:0000313" key="1">
    <source>
        <dbReference type="EMBL" id="KAJ7222210.1"/>
    </source>
</evidence>
<sequence>MVKIRPSRAPVKRRCRTDAWQHQPDVLRNNGSMPKPALAAPVPATHNNVRARRPALAGGLHTPFPVVCPDEVVASSPAVATPPRHTAHQHRPAEACARGCACAHTPSLRPSRAPTPTRRQRCPDSLRHQRDTLRNNVRTRRAALDGPPVLTHPQLVRVAETAPLCAPTRRRRCPDPRHHHHNTRRNNACACRAALVGPPVHTHIAHARRVPQRGGVQSCTCGPTCARSPPLRIGRLARPDKAAAPSLDVRCM</sequence>
<dbReference type="AlphaFoldDB" id="A0AAD6YID3"/>
<comment type="caution">
    <text evidence="1">The sequence shown here is derived from an EMBL/GenBank/DDBJ whole genome shotgun (WGS) entry which is preliminary data.</text>
</comment>